<dbReference type="EMBL" id="CP002214">
    <property type="protein sequence ID" value="AKA44361.1"/>
    <property type="molecule type" value="Genomic_DNA"/>
</dbReference>
<dbReference type="PATRIC" id="fig|886882.15.peg.5653"/>
<accession>A0A0D5ZCS7</accession>
<keyword evidence="1" id="KW-0614">Plasmid</keyword>
<protein>
    <submittedName>
        <fullName evidence="1">Uncharacterized protein</fullName>
    </submittedName>
</protein>
<evidence type="ECO:0000313" key="1">
    <source>
        <dbReference type="EMBL" id="AKA44361.1"/>
    </source>
</evidence>
<geneLocation type="plasmid" evidence="1 2">
    <name>pSC2</name>
</geneLocation>
<reference evidence="1 2" key="1">
    <citation type="journal article" date="2011" name="J. Bacteriol.">
        <title>Complete genome sequence of Paenibacillus polymyxa SC2, a strain of plant growth-promoting Rhizobacterium with broad-spectrum antimicrobial activity.</title>
        <authorList>
            <person name="Ma M."/>
            <person name="Wang C."/>
            <person name="Ding Y."/>
            <person name="Li L."/>
            <person name="Shen D."/>
            <person name="Jiang X."/>
            <person name="Guan D."/>
            <person name="Cao F."/>
            <person name="Chen H."/>
            <person name="Feng R."/>
            <person name="Wang X."/>
            <person name="Ge Y."/>
            <person name="Yao L."/>
            <person name="Bing X."/>
            <person name="Yang X."/>
            <person name="Li J."/>
            <person name="Du B."/>
        </authorList>
    </citation>
    <scope>NUCLEOTIDE SEQUENCE [LARGE SCALE GENOMIC DNA]</scope>
    <source>
        <strain evidence="1 2">SC2</strain>
        <plasmid evidence="2">pSC2</plasmid>
    </source>
</reference>
<gene>
    <name evidence="1" type="ORF">PPSC2_26745</name>
</gene>
<organism evidence="1 2">
    <name type="scientific">Paenibacillus polymyxa (strain SC2)</name>
    <name type="common">Bacillus polymyxa</name>
    <dbReference type="NCBI Taxonomy" id="886882"/>
    <lineage>
        <taxon>Bacteria</taxon>
        <taxon>Bacillati</taxon>
        <taxon>Bacillota</taxon>
        <taxon>Bacilli</taxon>
        <taxon>Bacillales</taxon>
        <taxon>Paenibacillaceae</taxon>
        <taxon>Paenibacillus</taxon>
    </lineage>
</organism>
<evidence type="ECO:0000313" key="2">
    <source>
        <dbReference type="Proteomes" id="UP000006868"/>
    </source>
</evidence>
<sequence length="168" mass="20133">MRKIQEASYLLFLLSNAAFGEEMSLQINERDVNLSPISRSMCLIANEVFKVEIPFTADLGTYHFLKRQTRSSVLFKSFEPYIRSNYNRKEHIRYVFLNVTYNNLSELGTILRRVAIYTGRDYAELKYQYEKFLVKHLIRNELQAHEQLIFFNRVNYRDFLMPQFECCQ</sequence>
<dbReference type="AlphaFoldDB" id="A0A0D5ZCS7"/>
<proteinExistence type="predicted"/>
<dbReference type="KEGG" id="ppm:PPSC2_26745"/>
<dbReference type="HOGENOM" id="CLU_1584883_0_0_9"/>
<dbReference type="Proteomes" id="UP000006868">
    <property type="component" value="Plasmid pSC2"/>
</dbReference>
<name>A0A0D5ZCS7_PAEPS</name>